<keyword evidence="1" id="KW-0732">Signal</keyword>
<dbReference type="InterPro" id="IPR012854">
    <property type="entry name" value="Cu_amine_oxidase-like_N"/>
</dbReference>
<gene>
    <name evidence="3" type="ORF">H8718_03580</name>
</gene>
<dbReference type="EMBL" id="JACRSY010000004">
    <property type="protein sequence ID" value="MBC8578608.1"/>
    <property type="molecule type" value="Genomic_DNA"/>
</dbReference>
<dbReference type="AlphaFoldDB" id="A0A926EE22"/>
<dbReference type="SUPFAM" id="SSF49299">
    <property type="entry name" value="PKD domain"/>
    <property type="match status" value="1"/>
</dbReference>
<dbReference type="Gene3D" id="3.30.457.10">
    <property type="entry name" value="Copper amine oxidase-like, N-terminal domain"/>
    <property type="match status" value="1"/>
</dbReference>
<accession>A0A926EE22</accession>
<evidence type="ECO:0000313" key="3">
    <source>
        <dbReference type="EMBL" id="MBC8578608.1"/>
    </source>
</evidence>
<evidence type="ECO:0000313" key="4">
    <source>
        <dbReference type="Proteomes" id="UP000655830"/>
    </source>
</evidence>
<dbReference type="InterPro" id="IPR036582">
    <property type="entry name" value="Mao_N_sf"/>
</dbReference>
<name>A0A926EE22_9FIRM</name>
<protein>
    <recommendedName>
        <fullName evidence="2">Copper amine oxidase-like N-terminal domain-containing protein</fullName>
    </recommendedName>
</protein>
<dbReference type="Proteomes" id="UP000655830">
    <property type="component" value="Unassembled WGS sequence"/>
</dbReference>
<feature type="signal peptide" evidence="1">
    <location>
        <begin position="1"/>
        <end position="23"/>
    </location>
</feature>
<reference evidence="3" key="1">
    <citation type="submission" date="2020-08" db="EMBL/GenBank/DDBJ databases">
        <title>Genome public.</title>
        <authorList>
            <person name="Liu C."/>
            <person name="Sun Q."/>
        </authorList>
    </citation>
    <scope>NUCLEOTIDE SEQUENCE</scope>
    <source>
        <strain evidence="3">NSJ-12</strain>
    </source>
</reference>
<organism evidence="3 4">
    <name type="scientific">Zhenhengia yiwuensis</name>
    <dbReference type="NCBI Taxonomy" id="2763666"/>
    <lineage>
        <taxon>Bacteria</taxon>
        <taxon>Bacillati</taxon>
        <taxon>Bacillota</taxon>
        <taxon>Clostridia</taxon>
        <taxon>Lachnospirales</taxon>
        <taxon>Lachnospiraceae</taxon>
        <taxon>Zhenhengia</taxon>
    </lineage>
</organism>
<dbReference type="Gene3D" id="2.60.40.10">
    <property type="entry name" value="Immunoglobulins"/>
    <property type="match status" value="1"/>
</dbReference>
<feature type="chain" id="PRO_5037035357" description="Copper amine oxidase-like N-terminal domain-containing protein" evidence="1">
    <location>
        <begin position="24"/>
        <end position="682"/>
    </location>
</feature>
<sequence>MKLRKRLIATMACVIAMNNPVFGFEPINTVQTHTYETTKEVIIDIKNTTSVKNFNDTYYISTDFIKSYIRDVRVKWDSINKQTIITVNQKDYSVEVGSKELITEEGSYDLASPVVTYKDRTFVPAKAFMQAVGGDVKYDAVQKTLQFNVPLTQEEILNQAPIADFDFIQENYIDGQEVEIIDKSIDLDGHNITNWQWQISGDRASYSSFAELGAHLEVGENVVALRVKDSLGKWSEWTSKKIVIKPNQIPLIKAVEVDKKTYQQGEPITFKDYEYENEEWEKITEEKWTYQCISQDNMPLIEGKPYKLFAEGTYHITLQIKDEKGQWSLPYVKEIEVGKEVLQSELTYRFTEGRIGDILENYKNFNFQEFEAIIPTRVTYTGATLMMSNSPESVQTKGILYEDTIQGEGRILYHHKNASTDKSKKRFVIVMENVNEVPIKVVTMNASHKGPSTDVLYLGQQVAYDILDQNHEKHYNLAPGEKRYLFDTGNKNWYQGQTISGMIDLYSQSPVKITIAMVGDQTEIKHLENLVYLPRDGVHTRGTFPNADRYYTVDVPKDKPYKLMLGLPSGDIEQPIEGYDALTGQSTVNKGNYGVKYHIRTTAEVNTGLLLNPRGNIFKGAIGWANNRSYYAPSGHLNGAKSAANIGVVKAGETKELLYMLPNGSAAPVLICFIPENLWNYY</sequence>
<evidence type="ECO:0000256" key="1">
    <source>
        <dbReference type="SAM" id="SignalP"/>
    </source>
</evidence>
<comment type="caution">
    <text evidence="3">The sequence shown here is derived from an EMBL/GenBank/DDBJ whole genome shotgun (WGS) entry which is preliminary data.</text>
</comment>
<feature type="domain" description="Copper amine oxidase-like N-terminal" evidence="2">
    <location>
        <begin position="55"/>
        <end position="145"/>
    </location>
</feature>
<dbReference type="InterPro" id="IPR013783">
    <property type="entry name" value="Ig-like_fold"/>
</dbReference>
<evidence type="ECO:0000259" key="2">
    <source>
        <dbReference type="Pfam" id="PF07833"/>
    </source>
</evidence>
<dbReference type="SUPFAM" id="SSF55383">
    <property type="entry name" value="Copper amine oxidase, domain N"/>
    <property type="match status" value="1"/>
</dbReference>
<dbReference type="Pfam" id="PF07833">
    <property type="entry name" value="Cu_amine_oxidN1"/>
    <property type="match status" value="1"/>
</dbReference>
<dbReference type="RefSeq" id="WP_249331573.1">
    <property type="nucleotide sequence ID" value="NZ_JACRSY010000004.1"/>
</dbReference>
<proteinExistence type="predicted"/>
<dbReference type="InterPro" id="IPR035986">
    <property type="entry name" value="PKD_dom_sf"/>
</dbReference>
<keyword evidence="4" id="KW-1185">Reference proteome</keyword>